<accession>A0A176TFL1</accession>
<evidence type="ECO:0008006" key="4">
    <source>
        <dbReference type="Google" id="ProtNLM"/>
    </source>
</evidence>
<dbReference type="RefSeq" id="WP_068447617.1">
    <property type="nucleotide sequence ID" value="NZ_CP150660.1"/>
</dbReference>
<keyword evidence="3" id="KW-1185">Reference proteome</keyword>
<organism evidence="2 3">
    <name type="scientific">Polaribacter atrinae</name>
    <dbReference type="NCBI Taxonomy" id="1333662"/>
    <lineage>
        <taxon>Bacteria</taxon>
        <taxon>Pseudomonadati</taxon>
        <taxon>Bacteroidota</taxon>
        <taxon>Flavobacteriia</taxon>
        <taxon>Flavobacteriales</taxon>
        <taxon>Flavobacteriaceae</taxon>
    </lineage>
</organism>
<evidence type="ECO:0000313" key="3">
    <source>
        <dbReference type="Proteomes" id="UP000076923"/>
    </source>
</evidence>
<dbReference type="STRING" id="1333662.LPB303_02010"/>
<dbReference type="EMBL" id="LVWE01000003">
    <property type="protein sequence ID" value="OAD46333.1"/>
    <property type="molecule type" value="Genomic_DNA"/>
</dbReference>
<proteinExistence type="predicted"/>
<dbReference type="OrthoDB" id="893802at2"/>
<evidence type="ECO:0000256" key="1">
    <source>
        <dbReference type="SAM" id="SignalP"/>
    </source>
</evidence>
<evidence type="ECO:0000313" key="2">
    <source>
        <dbReference type="EMBL" id="OAD46333.1"/>
    </source>
</evidence>
<keyword evidence="1" id="KW-0732">Signal</keyword>
<feature type="signal peptide" evidence="1">
    <location>
        <begin position="1"/>
        <end position="19"/>
    </location>
</feature>
<dbReference type="Proteomes" id="UP000076923">
    <property type="component" value="Unassembled WGS sequence"/>
</dbReference>
<dbReference type="AlphaFoldDB" id="A0A176TFL1"/>
<gene>
    <name evidence="2" type="ORF">LPB303_02010</name>
</gene>
<protein>
    <recommendedName>
        <fullName evidence="4">GOLD domain-containing protein</fullName>
    </recommendedName>
</protein>
<dbReference type="PROSITE" id="PS51257">
    <property type="entry name" value="PROKAR_LIPOPROTEIN"/>
    <property type="match status" value="1"/>
</dbReference>
<feature type="chain" id="PRO_5008049908" description="GOLD domain-containing protein" evidence="1">
    <location>
        <begin position="20"/>
        <end position="134"/>
    </location>
</feature>
<reference evidence="2 3" key="1">
    <citation type="submission" date="2016-02" db="EMBL/GenBank/DDBJ databases">
        <title>Draft genome sequence of Polaribacter atrinae KACC17473.</title>
        <authorList>
            <person name="Shin S.-K."/>
            <person name="Yi H."/>
        </authorList>
    </citation>
    <scope>NUCLEOTIDE SEQUENCE [LARGE SCALE GENOMIC DNA]</scope>
    <source>
        <strain evidence="2 3">KACC 17473</strain>
    </source>
</reference>
<name>A0A176TFL1_9FLAO</name>
<sequence>MKKISLFLLGLLVFTSCLNHDDSPNYKFEYMSIDEAITPESFTFGESDTITVKYSLPNDCYTFDQIYYETQDTTRIVAVTAMVLLDADCTEEIVQEEKKFVVTASQREDYIFKFFKGKDSNDENIFEEVIVPVN</sequence>
<comment type="caution">
    <text evidence="2">The sequence shown here is derived from an EMBL/GenBank/DDBJ whole genome shotgun (WGS) entry which is preliminary data.</text>
</comment>